<reference evidence="2" key="1">
    <citation type="journal article" date="2019" name="Int. J. Syst. Evol. Microbiol.">
        <title>The Global Catalogue of Microorganisms (GCM) 10K type strain sequencing project: providing services to taxonomists for standard genome sequencing and annotation.</title>
        <authorList>
            <consortium name="The Broad Institute Genomics Platform"/>
            <consortium name="The Broad Institute Genome Sequencing Center for Infectious Disease"/>
            <person name="Wu L."/>
            <person name="Ma J."/>
        </authorList>
    </citation>
    <scope>NUCLEOTIDE SEQUENCE [LARGE SCALE GENOMIC DNA]</scope>
    <source>
        <strain evidence="2">KCTC 13528</strain>
    </source>
</reference>
<gene>
    <name evidence="1" type="ORF">ACFS5P_15845</name>
</gene>
<protein>
    <submittedName>
        <fullName evidence="1">DinB family protein</fullName>
    </submittedName>
</protein>
<keyword evidence="2" id="KW-1185">Reference proteome</keyword>
<comment type="caution">
    <text evidence="1">The sequence shown here is derived from an EMBL/GenBank/DDBJ whole genome shotgun (WGS) entry which is preliminary data.</text>
</comment>
<name>A0ABW5ZK44_9BACL</name>
<dbReference type="Gene3D" id="1.20.120.450">
    <property type="entry name" value="dinb family like domain"/>
    <property type="match status" value="1"/>
</dbReference>
<dbReference type="Proteomes" id="UP001597561">
    <property type="component" value="Unassembled WGS sequence"/>
</dbReference>
<organism evidence="1 2">
    <name type="scientific">Jeotgalibacillus terrae</name>
    <dbReference type="NCBI Taxonomy" id="587735"/>
    <lineage>
        <taxon>Bacteria</taxon>
        <taxon>Bacillati</taxon>
        <taxon>Bacillota</taxon>
        <taxon>Bacilli</taxon>
        <taxon>Bacillales</taxon>
        <taxon>Caryophanaceae</taxon>
        <taxon>Jeotgalibacillus</taxon>
    </lineage>
</organism>
<dbReference type="RefSeq" id="WP_041121903.1">
    <property type="nucleotide sequence ID" value="NZ_JAFBDK010000003.1"/>
</dbReference>
<proteinExistence type="predicted"/>
<dbReference type="InterPro" id="IPR007061">
    <property type="entry name" value="MST-like"/>
</dbReference>
<sequence length="174" mass="20372">MMDFTIRQRNGFDGKIGELVSMMTYSRDVLLEDIKDLSQSDLDFIAYEGSNSIGSLLMHITSVEFVHQVITHENRDLTDREMAQWKTALFLGPEASKEVSGNPVDYYINLLAEMREKTLSILSSKNEEWLFEEDIWGNGVSNNKYWLWYHVMEDEINHRGQIRVIKRMMVNKNQ</sequence>
<dbReference type="Pfam" id="PF04978">
    <property type="entry name" value="MST"/>
    <property type="match status" value="1"/>
</dbReference>
<evidence type="ECO:0000313" key="2">
    <source>
        <dbReference type="Proteomes" id="UP001597561"/>
    </source>
</evidence>
<dbReference type="EMBL" id="JBHUPG010000031">
    <property type="protein sequence ID" value="MFD2913359.1"/>
    <property type="molecule type" value="Genomic_DNA"/>
</dbReference>
<accession>A0ABW5ZK44</accession>
<evidence type="ECO:0000313" key="1">
    <source>
        <dbReference type="EMBL" id="MFD2913359.1"/>
    </source>
</evidence>
<dbReference type="SUPFAM" id="SSF109854">
    <property type="entry name" value="DinB/YfiT-like putative metalloenzymes"/>
    <property type="match status" value="1"/>
</dbReference>
<dbReference type="InterPro" id="IPR034660">
    <property type="entry name" value="DinB/YfiT-like"/>
</dbReference>